<dbReference type="EMBL" id="RBNL01001440">
    <property type="protein sequence ID" value="RML89570.1"/>
    <property type="molecule type" value="Genomic_DNA"/>
</dbReference>
<feature type="domain" description="Lipoprotein YgdI/YgdR-like SH3-like" evidence="6">
    <location>
        <begin position="3"/>
        <end position="50"/>
    </location>
</feature>
<feature type="non-terminal residue" evidence="7">
    <location>
        <position position="1"/>
    </location>
</feature>
<dbReference type="PANTHER" id="PTHR37011:SF1">
    <property type="entry name" value="POT FAMILY PEPTIDE TRANSPORT PROTEIN"/>
    <property type="match status" value="1"/>
</dbReference>
<gene>
    <name evidence="7" type="ORF">APX70_05855</name>
</gene>
<evidence type="ECO:0000313" key="8">
    <source>
        <dbReference type="Proteomes" id="UP000282378"/>
    </source>
</evidence>
<evidence type="ECO:0000256" key="3">
    <source>
        <dbReference type="ARBA" id="ARBA00023136"/>
    </source>
</evidence>
<evidence type="ECO:0000256" key="5">
    <source>
        <dbReference type="ARBA" id="ARBA00023288"/>
    </source>
</evidence>
<dbReference type="InterPro" id="IPR010305">
    <property type="entry name" value="YgdI/YgdR-like"/>
</dbReference>
<reference evidence="7 8" key="1">
    <citation type="submission" date="2018-08" db="EMBL/GenBank/DDBJ databases">
        <title>Recombination of ecologically and evolutionarily significant loci maintains genetic cohesion in the Pseudomonas syringae species complex.</title>
        <authorList>
            <person name="Dillon M."/>
            <person name="Thakur S."/>
            <person name="Almeida R.N.D."/>
            <person name="Weir B.S."/>
            <person name="Guttman D.S."/>
        </authorList>
    </citation>
    <scope>NUCLEOTIDE SEQUENCE [LARGE SCALE GENOMIC DNA]</scope>
    <source>
        <strain evidence="7 8">88_10</strain>
    </source>
</reference>
<accession>A0A3M2ZN93</accession>
<comment type="caution">
    <text evidence="7">The sequence shown here is derived from an EMBL/GenBank/DDBJ whole genome shotgun (WGS) entry which is preliminary data.</text>
</comment>
<dbReference type="InterPro" id="IPR010920">
    <property type="entry name" value="LSM_dom_sf"/>
</dbReference>
<evidence type="ECO:0000313" key="7">
    <source>
        <dbReference type="EMBL" id="RML89570.1"/>
    </source>
</evidence>
<dbReference type="Pfam" id="PF06004">
    <property type="entry name" value="DUF903"/>
    <property type="match status" value="1"/>
</dbReference>
<keyword evidence="5 7" id="KW-0449">Lipoprotein</keyword>
<sequence length="52" mass="5945">ASPTVITLNDGREIQAVDTPKYDEDSGFYEFKQLDGKQTRINKDQVRTVKDL</sequence>
<keyword evidence="2" id="KW-0732">Signal</keyword>
<keyword evidence="1" id="KW-1003">Cell membrane</keyword>
<dbReference type="PANTHER" id="PTHR37011">
    <property type="entry name" value="POT FAMILY PEPTIDE TRANSPORT PROTEIN-RELATED"/>
    <property type="match status" value="1"/>
</dbReference>
<dbReference type="Proteomes" id="UP000282378">
    <property type="component" value="Unassembled WGS sequence"/>
</dbReference>
<name>A0A3M2ZN93_PSEYM</name>
<proteinExistence type="predicted"/>
<dbReference type="InterPro" id="IPR047807">
    <property type="entry name" value="YgdI/YgdR-like_SH3-like"/>
</dbReference>
<evidence type="ECO:0000259" key="6">
    <source>
        <dbReference type="Pfam" id="PF06004"/>
    </source>
</evidence>
<keyword evidence="3" id="KW-0472">Membrane</keyword>
<organism evidence="7 8">
    <name type="scientific">Pseudomonas syringae pv. maculicola</name>
    <dbReference type="NCBI Taxonomy" id="59511"/>
    <lineage>
        <taxon>Bacteria</taxon>
        <taxon>Pseudomonadati</taxon>
        <taxon>Pseudomonadota</taxon>
        <taxon>Gammaproteobacteria</taxon>
        <taxon>Pseudomonadales</taxon>
        <taxon>Pseudomonadaceae</taxon>
        <taxon>Pseudomonas</taxon>
    </lineage>
</organism>
<evidence type="ECO:0000256" key="2">
    <source>
        <dbReference type="ARBA" id="ARBA00022729"/>
    </source>
</evidence>
<dbReference type="AlphaFoldDB" id="A0A3M2ZN93"/>
<dbReference type="NCBIfam" id="NF033216">
    <property type="entry name" value="lipo_YgdI_YgdR"/>
    <property type="match status" value="1"/>
</dbReference>
<keyword evidence="4" id="KW-0564">Palmitate</keyword>
<evidence type="ECO:0000256" key="1">
    <source>
        <dbReference type="ARBA" id="ARBA00022475"/>
    </source>
</evidence>
<dbReference type="SUPFAM" id="SSF50182">
    <property type="entry name" value="Sm-like ribonucleoproteins"/>
    <property type="match status" value="1"/>
</dbReference>
<evidence type="ECO:0000256" key="4">
    <source>
        <dbReference type="ARBA" id="ARBA00023139"/>
    </source>
</evidence>
<protein>
    <submittedName>
        <fullName evidence="7">Putative lipoprotein</fullName>
    </submittedName>
</protein>
<dbReference type="Gene3D" id="2.30.30.100">
    <property type="match status" value="1"/>
</dbReference>